<feature type="region of interest" description="Disordered" evidence="1">
    <location>
        <begin position="218"/>
        <end position="246"/>
    </location>
</feature>
<reference evidence="2" key="1">
    <citation type="submission" date="2020-01" db="EMBL/GenBank/DDBJ databases">
        <authorList>
            <consortium name="DOE Joint Genome Institute"/>
            <person name="Haridas S."/>
            <person name="Albert R."/>
            <person name="Binder M."/>
            <person name="Bloem J."/>
            <person name="Labutti K."/>
            <person name="Salamov A."/>
            <person name="Andreopoulos B."/>
            <person name="Baker S.E."/>
            <person name="Barry K."/>
            <person name="Bills G."/>
            <person name="Bluhm B.H."/>
            <person name="Cannon C."/>
            <person name="Castanera R."/>
            <person name="Culley D.E."/>
            <person name="Daum C."/>
            <person name="Ezra D."/>
            <person name="Gonzalez J.B."/>
            <person name="Henrissat B."/>
            <person name="Kuo A."/>
            <person name="Liang C."/>
            <person name="Lipzen A."/>
            <person name="Lutzoni F."/>
            <person name="Magnuson J."/>
            <person name="Mondo S."/>
            <person name="Nolan M."/>
            <person name="Ohm R."/>
            <person name="Pangilinan J."/>
            <person name="Park H.-J."/>
            <person name="Ramirez L."/>
            <person name="Alfaro M."/>
            <person name="Sun H."/>
            <person name="Tritt A."/>
            <person name="Yoshinaga Y."/>
            <person name="Zwiers L.-H."/>
            <person name="Turgeon B.G."/>
            <person name="Goodwin S.B."/>
            <person name="Spatafora J.W."/>
            <person name="Crous P.W."/>
            <person name="Grigoriev I.V."/>
        </authorList>
    </citation>
    <scope>NUCLEOTIDE SEQUENCE</scope>
    <source>
        <strain evidence="2">P77</strain>
    </source>
</reference>
<proteinExistence type="predicted"/>
<dbReference type="EMBL" id="ML975496">
    <property type="protein sequence ID" value="KAF1828798.1"/>
    <property type="molecule type" value="Genomic_DNA"/>
</dbReference>
<feature type="compositionally biased region" description="Pro residues" evidence="1">
    <location>
        <begin position="272"/>
        <end position="285"/>
    </location>
</feature>
<evidence type="ECO:0000313" key="3">
    <source>
        <dbReference type="Proteomes" id="UP000800040"/>
    </source>
</evidence>
<feature type="region of interest" description="Disordered" evidence="1">
    <location>
        <begin position="1"/>
        <end position="43"/>
    </location>
</feature>
<keyword evidence="3" id="KW-1185">Reference proteome</keyword>
<organism evidence="2 3">
    <name type="scientific">Decorospora gaudefroyi</name>
    <dbReference type="NCBI Taxonomy" id="184978"/>
    <lineage>
        <taxon>Eukaryota</taxon>
        <taxon>Fungi</taxon>
        <taxon>Dikarya</taxon>
        <taxon>Ascomycota</taxon>
        <taxon>Pezizomycotina</taxon>
        <taxon>Dothideomycetes</taxon>
        <taxon>Pleosporomycetidae</taxon>
        <taxon>Pleosporales</taxon>
        <taxon>Pleosporineae</taxon>
        <taxon>Pleosporaceae</taxon>
        <taxon>Decorospora</taxon>
    </lineage>
</organism>
<gene>
    <name evidence="2" type="ORF">BDW02DRAFT_651819</name>
</gene>
<evidence type="ECO:0000256" key="1">
    <source>
        <dbReference type="SAM" id="MobiDB-lite"/>
    </source>
</evidence>
<feature type="compositionally biased region" description="Basic and acidic residues" evidence="1">
    <location>
        <begin position="353"/>
        <end position="365"/>
    </location>
</feature>
<protein>
    <submittedName>
        <fullName evidence="2">Uncharacterized protein</fullName>
    </submittedName>
</protein>
<name>A0A6A5JW83_9PLEO</name>
<sequence length="443" mass="48079">MPITRAAATLAMSEESEETSRPRISRFREHTNTNNSIRPPPDDLWKDLGIETLIEQFNQDNAKPAVLRKSSANQVPRVAKPALLRAASGSATPNVLATSSAGGHGAVTSFQATASAPTEGTYARFQRAFASMFGGVLGKRKAGAIDAEREKDKQQQQQLLDDRKKAAEAAYHEAKDLGLLPTPKVFVRPAMAAKGHKCGTLVLPLDTENGLTAAVADSATPMRTPRTPSLHHSTSKKDLHKQKKLSKRVSNLELKLASARKELHSVLHSDHPPVPPLPTLLPPTPDISQSEHEAASPNATPAPETPRSIGKIVKKRKATTHESDTEYMPLPTTDSDGDIDIDTIDDFFSGHSASERENEAPERMIKRVKSSASRKKNNPKRPSTRLQKRVSRSSMRTETPPVRVVPDGVGVPDVPAIPREMQGKGKRVRVGDDGFGGLGHEIF</sequence>
<feature type="region of interest" description="Disordered" evidence="1">
    <location>
        <begin position="264"/>
        <end position="339"/>
    </location>
</feature>
<feature type="region of interest" description="Disordered" evidence="1">
    <location>
        <begin position="145"/>
        <end position="167"/>
    </location>
</feature>
<feature type="compositionally biased region" description="Basic residues" evidence="1">
    <location>
        <begin position="366"/>
        <end position="391"/>
    </location>
</feature>
<dbReference type="Proteomes" id="UP000800040">
    <property type="component" value="Unassembled WGS sequence"/>
</dbReference>
<accession>A0A6A5JW83</accession>
<dbReference type="OrthoDB" id="5226996at2759"/>
<evidence type="ECO:0000313" key="2">
    <source>
        <dbReference type="EMBL" id="KAF1828798.1"/>
    </source>
</evidence>
<feature type="region of interest" description="Disordered" evidence="1">
    <location>
        <begin position="351"/>
        <end position="432"/>
    </location>
</feature>
<feature type="compositionally biased region" description="Basic and acidic residues" evidence="1">
    <location>
        <begin position="146"/>
        <end position="167"/>
    </location>
</feature>
<feature type="compositionally biased region" description="Basic and acidic residues" evidence="1">
    <location>
        <begin position="18"/>
        <end position="31"/>
    </location>
</feature>
<dbReference type="AlphaFoldDB" id="A0A6A5JW83"/>
<feature type="compositionally biased region" description="Low complexity" evidence="1">
    <location>
        <begin position="400"/>
        <end position="414"/>
    </location>
</feature>